<name>A0ABP9QBU7_9PSEU</name>
<dbReference type="EMBL" id="BAABJP010000015">
    <property type="protein sequence ID" value="GAA5157629.1"/>
    <property type="molecule type" value="Genomic_DNA"/>
</dbReference>
<dbReference type="PANTHER" id="PTHR43537:SF5">
    <property type="entry name" value="UXU OPERON TRANSCRIPTIONAL REGULATOR"/>
    <property type="match status" value="1"/>
</dbReference>
<evidence type="ECO:0000256" key="2">
    <source>
        <dbReference type="ARBA" id="ARBA00023125"/>
    </source>
</evidence>
<dbReference type="InterPro" id="IPR036390">
    <property type="entry name" value="WH_DNA-bd_sf"/>
</dbReference>
<dbReference type="Gene3D" id="1.10.10.10">
    <property type="entry name" value="Winged helix-like DNA-binding domain superfamily/Winged helix DNA-binding domain"/>
    <property type="match status" value="1"/>
</dbReference>
<keyword evidence="1" id="KW-0805">Transcription regulation</keyword>
<evidence type="ECO:0000313" key="6">
    <source>
        <dbReference type="Proteomes" id="UP001428817"/>
    </source>
</evidence>
<dbReference type="SMART" id="SM00895">
    <property type="entry name" value="FCD"/>
    <property type="match status" value="1"/>
</dbReference>
<feature type="domain" description="HTH gntR-type" evidence="4">
    <location>
        <begin position="6"/>
        <end position="74"/>
    </location>
</feature>
<dbReference type="Pfam" id="PF07729">
    <property type="entry name" value="FCD"/>
    <property type="match status" value="1"/>
</dbReference>
<dbReference type="InterPro" id="IPR011711">
    <property type="entry name" value="GntR_C"/>
</dbReference>
<keyword evidence="2" id="KW-0238">DNA-binding</keyword>
<organism evidence="5 6">
    <name type="scientific">Pseudonocardia eucalypti</name>
    <dbReference type="NCBI Taxonomy" id="648755"/>
    <lineage>
        <taxon>Bacteria</taxon>
        <taxon>Bacillati</taxon>
        <taxon>Actinomycetota</taxon>
        <taxon>Actinomycetes</taxon>
        <taxon>Pseudonocardiales</taxon>
        <taxon>Pseudonocardiaceae</taxon>
        <taxon>Pseudonocardia</taxon>
    </lineage>
</organism>
<keyword evidence="3" id="KW-0804">Transcription</keyword>
<sequence length="231" mass="25701">MNESTVSVVETAIELLKREIESGRLQPGERLPAEAELAATMRLSRLSLREAVRALTMAGVLEVRRGAGTFVTDLRPDTILRRLGDFLELSQDVHMAELFECRRVLEAEASALAAVRITDEELDELDARIAAMATLTDPEELVREDLAFHKAIATASRNPTLCQLCSTVAQRTARARIWRAVVADGVADWTHQQHVSIVTALRQRDSLATYTAASRHVAEVQNWLEQRLSHP</sequence>
<protein>
    <submittedName>
        <fullName evidence="5">FadR/GntR family transcriptional regulator</fullName>
    </submittedName>
</protein>
<accession>A0ABP9QBU7</accession>
<evidence type="ECO:0000256" key="3">
    <source>
        <dbReference type="ARBA" id="ARBA00023163"/>
    </source>
</evidence>
<dbReference type="SUPFAM" id="SSF46785">
    <property type="entry name" value="Winged helix' DNA-binding domain"/>
    <property type="match status" value="1"/>
</dbReference>
<reference evidence="6" key="1">
    <citation type="journal article" date="2019" name="Int. J. Syst. Evol. Microbiol.">
        <title>The Global Catalogue of Microorganisms (GCM) 10K type strain sequencing project: providing services to taxonomists for standard genome sequencing and annotation.</title>
        <authorList>
            <consortium name="The Broad Institute Genomics Platform"/>
            <consortium name="The Broad Institute Genome Sequencing Center for Infectious Disease"/>
            <person name="Wu L."/>
            <person name="Ma J."/>
        </authorList>
    </citation>
    <scope>NUCLEOTIDE SEQUENCE [LARGE SCALE GENOMIC DNA]</scope>
    <source>
        <strain evidence="6">JCM 18303</strain>
    </source>
</reference>
<keyword evidence="6" id="KW-1185">Reference proteome</keyword>
<dbReference type="InterPro" id="IPR036388">
    <property type="entry name" value="WH-like_DNA-bd_sf"/>
</dbReference>
<comment type="caution">
    <text evidence="5">The sequence shown here is derived from an EMBL/GenBank/DDBJ whole genome shotgun (WGS) entry which is preliminary data.</text>
</comment>
<proteinExistence type="predicted"/>
<evidence type="ECO:0000259" key="4">
    <source>
        <dbReference type="PROSITE" id="PS50949"/>
    </source>
</evidence>
<dbReference type="Proteomes" id="UP001428817">
    <property type="component" value="Unassembled WGS sequence"/>
</dbReference>
<dbReference type="PANTHER" id="PTHR43537">
    <property type="entry name" value="TRANSCRIPTIONAL REGULATOR, GNTR FAMILY"/>
    <property type="match status" value="1"/>
</dbReference>
<dbReference type="PROSITE" id="PS50949">
    <property type="entry name" value="HTH_GNTR"/>
    <property type="match status" value="1"/>
</dbReference>
<dbReference type="Gene3D" id="1.20.120.530">
    <property type="entry name" value="GntR ligand-binding domain-like"/>
    <property type="match status" value="1"/>
</dbReference>
<dbReference type="SMART" id="SM00345">
    <property type="entry name" value="HTH_GNTR"/>
    <property type="match status" value="1"/>
</dbReference>
<dbReference type="CDD" id="cd07377">
    <property type="entry name" value="WHTH_GntR"/>
    <property type="match status" value="1"/>
</dbReference>
<dbReference type="PRINTS" id="PR00035">
    <property type="entry name" value="HTHGNTR"/>
</dbReference>
<evidence type="ECO:0000313" key="5">
    <source>
        <dbReference type="EMBL" id="GAA5157629.1"/>
    </source>
</evidence>
<gene>
    <name evidence="5" type="ORF">GCM10023321_36140</name>
</gene>
<dbReference type="SUPFAM" id="SSF48008">
    <property type="entry name" value="GntR ligand-binding domain-like"/>
    <property type="match status" value="1"/>
</dbReference>
<evidence type="ECO:0000256" key="1">
    <source>
        <dbReference type="ARBA" id="ARBA00023015"/>
    </source>
</evidence>
<dbReference type="Pfam" id="PF00392">
    <property type="entry name" value="GntR"/>
    <property type="match status" value="1"/>
</dbReference>
<dbReference type="InterPro" id="IPR008920">
    <property type="entry name" value="TF_FadR/GntR_C"/>
</dbReference>
<dbReference type="InterPro" id="IPR000524">
    <property type="entry name" value="Tscrpt_reg_HTH_GntR"/>
</dbReference>